<reference evidence="4 5" key="1">
    <citation type="submission" date="2019-06" db="EMBL/GenBank/DDBJ databases">
        <title>A chromosome-scale genome assembly of the European perch, Perca fluviatilis.</title>
        <authorList>
            <person name="Roques C."/>
            <person name="Zahm M."/>
            <person name="Cabau C."/>
            <person name="Klopp C."/>
            <person name="Bouchez O."/>
            <person name="Donnadieu C."/>
            <person name="Kuhl H."/>
            <person name="Gislard M."/>
            <person name="Guendouz S."/>
            <person name="Journot L."/>
            <person name="Haffray P."/>
            <person name="Bestin A."/>
            <person name="Morvezen R."/>
            <person name="Feron R."/>
            <person name="Wen M."/>
            <person name="Jouanno E."/>
            <person name="Herpin A."/>
            <person name="Schartl M."/>
            <person name="Postlethwait J."/>
            <person name="Schaerlinger B."/>
            <person name="Chardard D."/>
            <person name="Lecocq T."/>
            <person name="Poncet C."/>
            <person name="Jaffrelo L."/>
            <person name="Lampietro C."/>
            <person name="Guiguen Y."/>
        </authorList>
    </citation>
    <scope>NUCLEOTIDE SEQUENCE [LARGE SCALE GENOMIC DNA]</scope>
    <source>
        <tissue evidence="4">Blood</tissue>
    </source>
</reference>
<dbReference type="PANTHER" id="PTHR47279:SF1">
    <property type="entry name" value="TRANSCRIPTION FACTOR SOX-30"/>
    <property type="match status" value="1"/>
</dbReference>
<dbReference type="PROSITE" id="PS50118">
    <property type="entry name" value="HMG_BOX_2"/>
    <property type="match status" value="1"/>
</dbReference>
<accession>A0A6A5ER02</accession>
<keyword evidence="1" id="KW-0238">DNA-binding</keyword>
<keyword evidence="5" id="KW-1185">Reference proteome</keyword>
<name>A0A6A5ER02_PERFL</name>
<dbReference type="OrthoDB" id="6247875at2759"/>
<dbReference type="SUPFAM" id="SSF47095">
    <property type="entry name" value="HMG-box"/>
    <property type="match status" value="1"/>
</dbReference>
<dbReference type="Pfam" id="PF00505">
    <property type="entry name" value="HMG_box"/>
    <property type="match status" value="1"/>
</dbReference>
<dbReference type="AlphaFoldDB" id="A0A6A5ER02"/>
<dbReference type="PANTHER" id="PTHR47279">
    <property type="entry name" value="TRANSCRIPTION FACTOR SOX-30"/>
    <property type="match status" value="1"/>
</dbReference>
<keyword evidence="1" id="KW-0539">Nucleus</keyword>
<evidence type="ECO:0000313" key="5">
    <source>
        <dbReference type="Proteomes" id="UP000465112"/>
    </source>
</evidence>
<dbReference type="InterPro" id="IPR036910">
    <property type="entry name" value="HMG_box_dom_sf"/>
</dbReference>
<dbReference type="Proteomes" id="UP000465112">
    <property type="component" value="Chromosome 16"/>
</dbReference>
<feature type="domain" description="HMG box" evidence="3">
    <location>
        <begin position="190"/>
        <end position="258"/>
    </location>
</feature>
<dbReference type="EMBL" id="VHII01000016">
    <property type="protein sequence ID" value="KAF1378413.1"/>
    <property type="molecule type" value="Genomic_DNA"/>
</dbReference>
<sequence>MDIYLKQRKREPRLPSRNTGQDPAATPAFQFLQTGDAGQIPTLVGTGYRPRSNICENYVALVGASCEFEDGKLPPISTLFNKLLYKGVSAEVSGSGVRSETVASGSCPEAGSQVSAVKLLPSGDQIFPLQVTEKLDKRQASTAGENWLNPDPVHLTTSLGGDSPVTTYAILPTEEDLKKLQSGQDKNGHIKRPPNAFIVWSHIHRNALRKTHPGANMTDISIVLGCEWSKLSEEQKWPYYEMAHKLKYMHRQQFPDYEFRPRKKKDIECFSSGQGAGQDPGVSFSQAVPPAQSQLQGPSVYPYPAMMAYRVSYYPASFPYHQMGPYSRVQSNCPRVFYRYPNAYSSTKEVRNYHNILHQTASESLEQPDIVTSQQLSVNNKVECKYEDDVDVIGLL</sequence>
<protein>
    <recommendedName>
        <fullName evidence="3">HMG box domain-containing protein</fullName>
    </recommendedName>
</protein>
<evidence type="ECO:0000256" key="1">
    <source>
        <dbReference type="PROSITE-ProRule" id="PRU00267"/>
    </source>
</evidence>
<comment type="caution">
    <text evidence="4">The sequence shown here is derived from an EMBL/GenBank/DDBJ whole genome shotgun (WGS) entry which is preliminary data.</text>
</comment>
<dbReference type="InterPro" id="IPR052856">
    <property type="entry name" value="SOX30_TF"/>
</dbReference>
<evidence type="ECO:0000313" key="4">
    <source>
        <dbReference type="EMBL" id="KAF1378413.1"/>
    </source>
</evidence>
<gene>
    <name evidence="4" type="ORF">PFLUV_G00190290</name>
</gene>
<dbReference type="SMART" id="SM00398">
    <property type="entry name" value="HMG"/>
    <property type="match status" value="1"/>
</dbReference>
<evidence type="ECO:0000256" key="2">
    <source>
        <dbReference type="SAM" id="MobiDB-lite"/>
    </source>
</evidence>
<dbReference type="Gene3D" id="1.10.30.10">
    <property type="entry name" value="High mobility group box domain"/>
    <property type="match status" value="1"/>
</dbReference>
<dbReference type="GO" id="GO:0003677">
    <property type="term" value="F:DNA binding"/>
    <property type="evidence" value="ECO:0007669"/>
    <property type="project" value="UniProtKB-UniRule"/>
</dbReference>
<feature type="DNA-binding region" description="HMG box" evidence="1">
    <location>
        <begin position="190"/>
        <end position="258"/>
    </location>
</feature>
<organism evidence="4 5">
    <name type="scientific">Perca fluviatilis</name>
    <name type="common">European perch</name>
    <dbReference type="NCBI Taxonomy" id="8168"/>
    <lineage>
        <taxon>Eukaryota</taxon>
        <taxon>Metazoa</taxon>
        <taxon>Chordata</taxon>
        <taxon>Craniata</taxon>
        <taxon>Vertebrata</taxon>
        <taxon>Euteleostomi</taxon>
        <taxon>Actinopterygii</taxon>
        <taxon>Neopterygii</taxon>
        <taxon>Teleostei</taxon>
        <taxon>Neoteleostei</taxon>
        <taxon>Acanthomorphata</taxon>
        <taxon>Eupercaria</taxon>
        <taxon>Perciformes</taxon>
        <taxon>Percoidei</taxon>
        <taxon>Percidae</taxon>
        <taxon>Percinae</taxon>
        <taxon>Perca</taxon>
    </lineage>
</organism>
<evidence type="ECO:0000259" key="3">
    <source>
        <dbReference type="PROSITE" id="PS50118"/>
    </source>
</evidence>
<feature type="region of interest" description="Disordered" evidence="2">
    <location>
        <begin position="1"/>
        <end position="25"/>
    </location>
</feature>
<feature type="compositionally biased region" description="Basic residues" evidence="2">
    <location>
        <begin position="1"/>
        <end position="11"/>
    </location>
</feature>
<proteinExistence type="predicted"/>
<dbReference type="GO" id="GO:0005634">
    <property type="term" value="C:nucleus"/>
    <property type="evidence" value="ECO:0007669"/>
    <property type="project" value="UniProtKB-UniRule"/>
</dbReference>
<dbReference type="InterPro" id="IPR009071">
    <property type="entry name" value="HMG_box_dom"/>
</dbReference>